<dbReference type="EMBL" id="CP001312">
    <property type="protein sequence ID" value="ADE85027.1"/>
    <property type="molecule type" value="Genomic_DNA"/>
</dbReference>
<organism evidence="1 2">
    <name type="scientific">Rhodobacter capsulatus (strain ATCC BAA-309 / NBRC 16581 / SB1003)</name>
    <dbReference type="NCBI Taxonomy" id="272942"/>
    <lineage>
        <taxon>Bacteria</taxon>
        <taxon>Pseudomonadati</taxon>
        <taxon>Pseudomonadota</taxon>
        <taxon>Alphaproteobacteria</taxon>
        <taxon>Rhodobacterales</taxon>
        <taxon>Rhodobacter group</taxon>
        <taxon>Rhodobacter</taxon>
    </lineage>
</organism>
<dbReference type="OrthoDB" id="7318585at2"/>
<gene>
    <name evidence="1" type="ordered locus">RCAP_rcc01272</name>
</gene>
<sequence length="488" mass="52530">MFLYLEGVNLYATIYDTEDLSTIRGGSMALETLAQRAQAALGGTLRGQGASIALLEFSGPPPEEDKIRAFLSATPQCHFTLTWGTGETEAQAIKAARDRQFSQLATVVLPAIMAGVRPCAIDHTRPGTISDFDLKEQKERFLCASVADRRKIGRVGRPQLFRKRQPQPPQSFEDIAPEDAPGLKPNVRGKIAVIVADGMGGGDLAKAYGTDTAGFSTAMAAFRARLAEAIEDWASAEGLIYTDKAGVAHARVDVLMWGGDDMTFVVPASHVLGFLAALQGVLGAPFDKDKGTARFGHRIGCVIAQRKTPIRLLKKLAGSAEAALRDAVTPEMRKAGVSVVSLDVFESAPLPFASILDHRRTVYGQGYRSGADAVLLSHVAKMAAALRELDDEEGAILKMSQIYRLLDVARLSRRDLCSKAADEAIAEAMKGHFERVKGTPPDMAAWENGWTGQASRGLALLLAQVAQLQPYAQPFTDERARVLSEAVQ</sequence>
<dbReference type="Gene3D" id="3.30.70.270">
    <property type="match status" value="1"/>
</dbReference>
<dbReference type="InterPro" id="IPR043128">
    <property type="entry name" value="Rev_trsase/Diguanyl_cyclase"/>
</dbReference>
<evidence type="ECO:0000313" key="2">
    <source>
        <dbReference type="Proteomes" id="UP000002361"/>
    </source>
</evidence>
<dbReference type="KEGG" id="rcp:RCAP_rcc01272"/>
<dbReference type="Proteomes" id="UP000002361">
    <property type="component" value="Chromosome"/>
</dbReference>
<name>D5ASD6_RHOCB</name>
<proteinExistence type="predicted"/>
<dbReference type="RefSeq" id="WP_013067006.1">
    <property type="nucleotide sequence ID" value="NC_014034.1"/>
</dbReference>
<reference evidence="1 2" key="2">
    <citation type="journal article" date="2010" name="J. Bacteriol.">
        <title>Complete genome sequence of the photosynthetic purple nonsulfur bacterium Rhodobacter capsulatus SB 1003.</title>
        <authorList>
            <person name="Strnad H."/>
            <person name="Lapidus A."/>
            <person name="Paces J."/>
            <person name="Ulbrich P."/>
            <person name="Vlcek C."/>
            <person name="Paces V."/>
            <person name="Haselkorn R."/>
        </authorList>
    </citation>
    <scope>NUCLEOTIDE SEQUENCE [LARGE SCALE GENOMIC DNA]</scope>
    <source>
        <strain evidence="2">ATCC BAA-309 / NBRC 16581 / SB1003</strain>
    </source>
</reference>
<dbReference type="eggNOG" id="COG1353">
    <property type="taxonomic scope" value="Bacteria"/>
</dbReference>
<dbReference type="STRING" id="272942.RCAP_rcc01272"/>
<keyword evidence="2" id="KW-1185">Reference proteome</keyword>
<dbReference type="HOGENOM" id="CLU_558807_0_0_5"/>
<protein>
    <submittedName>
        <fullName evidence="1">Uncharacterized protein</fullName>
    </submittedName>
</protein>
<dbReference type="GeneID" id="31490179"/>
<reference key="1">
    <citation type="submission" date="2008-12" db="EMBL/GenBank/DDBJ databases">
        <title>Complete genome sequence of Rhodobacter capsulatus SB1003.</title>
        <authorList>
            <person name="Strnad H."/>
            <person name="Lapidus A."/>
            <person name="Vlcek C."/>
            <person name="Ulbrich P."/>
            <person name="Paces J."/>
            <person name="Maltsev N."/>
            <person name="Kumar V."/>
            <person name="Kogan Y."/>
            <person name="Milgram A."/>
            <person name="Rebrekov D."/>
            <person name="Mazur M."/>
            <person name="Cox R."/>
            <person name="Kyrpides N."/>
            <person name="Kolar M."/>
            <person name="Sachova J."/>
            <person name="Ridl J."/>
            <person name="Ivanova N."/>
            <person name="Kapatral V."/>
            <person name="Los T."/>
            <person name="Lykidis A."/>
            <person name="Mikhailova N."/>
            <person name="Reznik G."/>
            <person name="Vasieva O."/>
            <person name="Fonstein M."/>
            <person name="Paces V."/>
            <person name="Haselkorn R."/>
        </authorList>
    </citation>
    <scope>NUCLEOTIDE SEQUENCE</scope>
    <source>
        <strain>SB1003</strain>
    </source>
</reference>
<evidence type="ECO:0000313" key="1">
    <source>
        <dbReference type="EMBL" id="ADE85027.1"/>
    </source>
</evidence>
<accession>D5ASD6</accession>
<dbReference type="AlphaFoldDB" id="D5ASD6"/>